<proteinExistence type="predicted"/>
<protein>
    <submittedName>
        <fullName evidence="1">Uncharacterized protein</fullName>
    </submittedName>
</protein>
<reference evidence="2" key="1">
    <citation type="submission" date="2015-08" db="EMBL/GenBank/DDBJ databases">
        <authorList>
            <person name="Kim K.M."/>
        </authorList>
    </citation>
    <scope>NUCLEOTIDE SEQUENCE [LARGE SCALE GENOMIC DNA]</scope>
    <source>
        <strain evidence="2">KCTC 23892</strain>
    </source>
</reference>
<organism evidence="1 2">
    <name type="scientific">Kangiella sediminilitoris</name>
    <dbReference type="NCBI Taxonomy" id="1144748"/>
    <lineage>
        <taxon>Bacteria</taxon>
        <taxon>Pseudomonadati</taxon>
        <taxon>Pseudomonadota</taxon>
        <taxon>Gammaproteobacteria</taxon>
        <taxon>Kangiellales</taxon>
        <taxon>Kangiellaceae</taxon>
        <taxon>Kangiella</taxon>
    </lineage>
</organism>
<sequence>MKKIISGVLFIVAALLWVWFLWPVKESPIQLKKEQQKEFITTNIKKNPVKLEGDYPIKQEAGLVIESDKNVTLKKEELSCSQRYRQKPEWKEIEGVISAIYMSGEEAAGEGTFQQIPLEAVKSYADAGDKDAMFHYGSEVMWKAAFGVHMNTVNREPVLSSKDFKQQVQDHKPDLEQFLNGTDYAYQAAVQGRLGGILEITAVENGLIRRMVKAEFPVSTLEDVLVHRLSYLGLMEKIHTNDPSLVSIFKSGDELQEGLEVIYGEENIPPEIEHEITQKTQVFSSKLIDKWEADRHRLGLEPFPDVISPRLDQFLADMKRECGS</sequence>
<accession>A0A1B3BCS8</accession>
<evidence type="ECO:0000313" key="2">
    <source>
        <dbReference type="Proteomes" id="UP000094147"/>
    </source>
</evidence>
<dbReference type="KEGG" id="ksd:KS2013_1856"/>
<name>A0A1B3BCS8_9GAMM</name>
<dbReference type="AlphaFoldDB" id="A0A1B3BCS8"/>
<dbReference type="STRING" id="1144748.KS2013_1856"/>
<dbReference type="Proteomes" id="UP000094147">
    <property type="component" value="Chromosome"/>
</dbReference>
<dbReference type="OrthoDB" id="6193573at2"/>
<evidence type="ECO:0000313" key="1">
    <source>
        <dbReference type="EMBL" id="AOE50565.1"/>
    </source>
</evidence>
<dbReference type="EMBL" id="CP012418">
    <property type="protein sequence ID" value="AOE50565.1"/>
    <property type="molecule type" value="Genomic_DNA"/>
</dbReference>
<keyword evidence="2" id="KW-1185">Reference proteome</keyword>
<dbReference type="RefSeq" id="WP_068992960.1">
    <property type="nucleotide sequence ID" value="NZ_CP012418.1"/>
</dbReference>
<gene>
    <name evidence="1" type="ORF">KS2013_1856</name>
</gene>